<dbReference type="EMBL" id="SNRY01001825">
    <property type="protein sequence ID" value="KAA6328404.1"/>
    <property type="molecule type" value="Genomic_DNA"/>
</dbReference>
<sequence length="26" mass="2973">MGNDIETSETLYYAPFCFTIVSNNSR</sequence>
<dbReference type="AlphaFoldDB" id="A0A5J4R536"/>
<accession>A0A5J4R536</accession>
<feature type="non-terminal residue" evidence="1">
    <location>
        <position position="26"/>
    </location>
</feature>
<name>A0A5J4R536_9ZZZZ</name>
<proteinExistence type="predicted"/>
<protein>
    <submittedName>
        <fullName evidence="1">Uncharacterized protein</fullName>
    </submittedName>
</protein>
<gene>
    <name evidence="1" type="ORF">EZS27_022693</name>
</gene>
<comment type="caution">
    <text evidence="1">The sequence shown here is derived from an EMBL/GenBank/DDBJ whole genome shotgun (WGS) entry which is preliminary data.</text>
</comment>
<organism evidence="1">
    <name type="scientific">termite gut metagenome</name>
    <dbReference type="NCBI Taxonomy" id="433724"/>
    <lineage>
        <taxon>unclassified sequences</taxon>
        <taxon>metagenomes</taxon>
        <taxon>organismal metagenomes</taxon>
    </lineage>
</organism>
<evidence type="ECO:0000313" key="1">
    <source>
        <dbReference type="EMBL" id="KAA6328404.1"/>
    </source>
</evidence>
<reference evidence="1" key="1">
    <citation type="submission" date="2019-03" db="EMBL/GenBank/DDBJ databases">
        <title>Single cell metagenomics reveals metabolic interactions within the superorganism composed of flagellate Streblomastix strix and complex community of Bacteroidetes bacteria on its surface.</title>
        <authorList>
            <person name="Treitli S.C."/>
            <person name="Kolisko M."/>
            <person name="Husnik F."/>
            <person name="Keeling P."/>
            <person name="Hampl V."/>
        </authorList>
    </citation>
    <scope>NUCLEOTIDE SEQUENCE</scope>
    <source>
        <strain evidence="1">STM</strain>
    </source>
</reference>